<dbReference type="SUPFAM" id="SSF50998">
    <property type="entry name" value="Quinoprotein alcohol dehydrogenase-like"/>
    <property type="match status" value="1"/>
</dbReference>
<dbReference type="AlphaFoldDB" id="A0A9X2J731"/>
<comment type="caution">
    <text evidence="2">The sequence shown here is derived from an EMBL/GenBank/DDBJ whole genome shotgun (WGS) entry which is preliminary data.</text>
</comment>
<feature type="non-terminal residue" evidence="2">
    <location>
        <position position="74"/>
    </location>
</feature>
<sequence length="74" mass="7890">LDSSSGQELWRRQVSSEAVAPAQLNRDLVVVQLVNGKVTALDTASGEHRWTYDSQVPSLSLRGTAAPIVAADVT</sequence>
<feature type="domain" description="Pyrrolo-quinoline quinone repeat" evidence="1">
    <location>
        <begin position="1"/>
        <end position="72"/>
    </location>
</feature>
<proteinExistence type="predicted"/>
<evidence type="ECO:0000259" key="1">
    <source>
        <dbReference type="Pfam" id="PF13360"/>
    </source>
</evidence>
<protein>
    <submittedName>
        <fullName evidence="2">PQQ-binding-like beta-propeller repeat protein</fullName>
    </submittedName>
</protein>
<dbReference type="Proteomes" id="UP001139028">
    <property type="component" value="Unassembled WGS sequence"/>
</dbReference>
<evidence type="ECO:0000313" key="3">
    <source>
        <dbReference type="Proteomes" id="UP001139028"/>
    </source>
</evidence>
<dbReference type="EMBL" id="JALBWM010000556">
    <property type="protein sequence ID" value="MCO1337242.1"/>
    <property type="molecule type" value="Genomic_DNA"/>
</dbReference>
<dbReference type="InterPro" id="IPR002372">
    <property type="entry name" value="PQQ_rpt_dom"/>
</dbReference>
<dbReference type="InterPro" id="IPR011047">
    <property type="entry name" value="Quinoprotein_ADH-like_sf"/>
</dbReference>
<gene>
    <name evidence="2" type="ORF">MO867_23260</name>
</gene>
<name>A0A9X2J731_9GAMM</name>
<organism evidence="2 3">
    <name type="scientific">Microbulbifer okhotskensis</name>
    <dbReference type="NCBI Taxonomy" id="2926617"/>
    <lineage>
        <taxon>Bacteria</taxon>
        <taxon>Pseudomonadati</taxon>
        <taxon>Pseudomonadota</taxon>
        <taxon>Gammaproteobacteria</taxon>
        <taxon>Cellvibrionales</taxon>
        <taxon>Microbulbiferaceae</taxon>
        <taxon>Microbulbifer</taxon>
    </lineage>
</organism>
<reference evidence="2" key="1">
    <citation type="journal article" date="2022" name="Arch. Microbiol.">
        <title>Microbulbifer okhotskensis sp. nov., isolated from a deep bottom sediment of the Okhotsk Sea.</title>
        <authorList>
            <person name="Romanenko L."/>
            <person name="Kurilenko V."/>
            <person name="Otstavnykh N."/>
            <person name="Velansky P."/>
            <person name="Isaeva M."/>
            <person name="Mikhailov V."/>
        </authorList>
    </citation>
    <scope>NUCLEOTIDE SEQUENCE</scope>
    <source>
        <strain evidence="2">OS29</strain>
    </source>
</reference>
<dbReference type="RefSeq" id="WP_252473529.1">
    <property type="nucleotide sequence ID" value="NZ_JALBWM010000556.1"/>
</dbReference>
<accession>A0A9X2J731</accession>
<keyword evidence="3" id="KW-1185">Reference proteome</keyword>
<evidence type="ECO:0000313" key="2">
    <source>
        <dbReference type="EMBL" id="MCO1337242.1"/>
    </source>
</evidence>
<feature type="non-terminal residue" evidence="2">
    <location>
        <position position="1"/>
    </location>
</feature>
<dbReference type="Pfam" id="PF13360">
    <property type="entry name" value="PQQ_2"/>
    <property type="match status" value="1"/>
</dbReference>
<dbReference type="InterPro" id="IPR015943">
    <property type="entry name" value="WD40/YVTN_repeat-like_dom_sf"/>
</dbReference>
<dbReference type="Gene3D" id="2.130.10.10">
    <property type="entry name" value="YVTN repeat-like/Quinoprotein amine dehydrogenase"/>
    <property type="match status" value="1"/>
</dbReference>